<dbReference type="SUPFAM" id="SSF48403">
    <property type="entry name" value="Ankyrin repeat"/>
    <property type="match status" value="1"/>
</dbReference>
<dbReference type="GO" id="GO:0010008">
    <property type="term" value="C:endosome membrane"/>
    <property type="evidence" value="ECO:0007669"/>
    <property type="project" value="TreeGrafter"/>
</dbReference>
<dbReference type="EMBL" id="JH817258">
    <property type="protein sequence ID" value="EKC31461.1"/>
    <property type="molecule type" value="Genomic_DNA"/>
</dbReference>
<organism evidence="1">
    <name type="scientific">Magallana gigas</name>
    <name type="common">Pacific oyster</name>
    <name type="synonym">Crassostrea gigas</name>
    <dbReference type="NCBI Taxonomy" id="29159"/>
    <lineage>
        <taxon>Eukaryota</taxon>
        <taxon>Metazoa</taxon>
        <taxon>Spiralia</taxon>
        <taxon>Lophotrochozoa</taxon>
        <taxon>Mollusca</taxon>
        <taxon>Bivalvia</taxon>
        <taxon>Autobranchia</taxon>
        <taxon>Pteriomorphia</taxon>
        <taxon>Ostreida</taxon>
        <taxon>Ostreoidea</taxon>
        <taxon>Ostreidae</taxon>
        <taxon>Magallana</taxon>
    </lineage>
</organism>
<dbReference type="FunFam" id="1.25.10.10:FF:000072">
    <property type="entry name" value="dnaJ homolog subfamily C member 13 isoform X2"/>
    <property type="match status" value="1"/>
</dbReference>
<dbReference type="SUPFAM" id="SSF55277">
    <property type="entry name" value="GYF domain"/>
    <property type="match status" value="1"/>
</dbReference>
<dbReference type="SUPFAM" id="SSF48371">
    <property type="entry name" value="ARM repeat"/>
    <property type="match status" value="3"/>
</dbReference>
<dbReference type="InterPro" id="IPR036770">
    <property type="entry name" value="Ankyrin_rpt-contain_sf"/>
</dbReference>
<dbReference type="InterPro" id="IPR045802">
    <property type="entry name" value="GRV2/DNAJC13_N"/>
</dbReference>
<dbReference type="InterPro" id="IPR001623">
    <property type="entry name" value="DnaJ_domain"/>
</dbReference>
<dbReference type="InterPro" id="IPR025640">
    <property type="entry name" value="GYF_2"/>
</dbReference>
<sequence>MGTLKDNNDIACYFITKHSWKGKYKRIFSVGTKGITTYNPQTLEVTNQWPYSEFVSIVPNVKAPGNNEFIITMRKGPKKTDSMKFSTDHRSDLLTEALRFRNQFADENNTTKRFNAFKHHWSDNRVPVLLEVNQGSVDQIDPATNRVLCSYDYKDMEGITHISDYPGGIAIIHGGFSRLHLFACEQKENLVKCIMESAAAFVGIAVKQRKEPIAFENFITHRLGKYSTDEALTSYAEFTVQKISPRHSDPVRRTMCLTETCLVERDPATYNVVTSKPLCDIFAIIRDQENPQKFSVEYVKGAIRTYLSTDRDALIASVLDGVRASGNRDVCVKMKFTSRGYRLGPFTVPVDEEVESQLLKFIQQPPVGLTFDQSVSRFNSNISYSGLLHAVTQDGLFAENKEKLISGALLGLLEKEGDQNVISAENLEAQFHALRRLVASKAGFQAFTTLPKMREKVGLKVVKALKRKDNGVTHAAIDVLCALMQPMHDDYDLRQEQMNKYSLLSSKKFLETLLETFTDHVVHSTGALVISAMLDFLTFSLCAPYSETTDGSHFDTLLEMVAANGRIVFKLFQHPSMAVVKGAGLVMKAIIELSRHLVGLWVTGHPTAMGLLRRILPSGLLLYLDSDAEVPTHEDDKLHVRDNVKLAQDIQNRNRRNPNLVMIEKKVDELLQHWRARIGLEKNKQLNELKPVTLRKRRQRIKSEANWSLFYYYFNRDHSKPNLLWNYKTREELREALENEMRAFSVDRELGSNCVVGWNHQEFEVPYNCLSDEIKIGDYYLRLLLEEGDEESEETSAIKKSYEFFNDLYHRFLLTPKVQMKCMCLQAMTIVYGKCHEEIGAFNDTRYIVGMLERCTDKLERDRLVLFLNKLILHQKNVKEIMDVNGIKVLVDLLTIAHLHTSRATVPLQTNVIEASPDMRRDSEKEWYYGNKDKERLGPFSYEELKDLWNEGTIHAKTRCWAQGMDGWRPLQSVPQLKWTLLASSQPVMNESELASLILNMLIQMTEYYPSRDSDGAIIRPLPKVKRILSDPMCLPHLVQLLLTFDPTLVEKVARLLFLIMQDNPNISRLYLTGAFFFIMMYTGSNLLPVARFLKYTHMNQAFRSEENRGSDIVSRSVLGNILPEAMVCYLENYSPEKFAEIFLGEFDTPEAIWNAEMRRVMIEKIASHIADFSPRLQSNTRALYQYCPIPVVNYPQLEHELFCNIYYLKHLCDTQKFPDWPIKDPIKLLKEILESWKKEVEKKPPTMSIEDAYETLNLKKGAGGHEEAQIRKAYFKLAQKYHPDKNPEGREMFEQVNKAYEFLCSKSRLVEGPDPQNIVLILRAQSILFNRYKSELEPYKYAGYPMLIKTIRMETNDDALFSKSAPLLAAAAELCHHTVNCSALNAEELRRENGIQTLQEAFARCINVLSMMSKPEDVAVQVCSHIVKCYAVASQFESCREKIQEIPAIVKDISRILYYKNLAKLCSVVAHCVSAFSVDFWLQTNLFQCGVLWHLLLYLFNYDYTLEEGGVEKSGESNQQEVSNNLARLSVRACARLGGYFPESSELSTPENVPVKKSLTALLTPFLAKKLSNENPSELLKLLNSNSENPYLIWDNATRAQLTEYLTDQQQQVIKTGECDKHYGSEFVFEIHAKELIVGDIYVRIYNEQPTFPLENPKGFTIDLLDFMGSQAQYLHSLMMLNQNSGQQAGQSARLKQVEMALEGLRNVIRNNPGVEIQCIGHFKLLFCLLRLDDCAKLQQYALEVVNSVTTNQECVNDISASEVLAYLLMALPMLPSCQLLTLESLFSLMSSTKIVKEALMKGAPIYLLDLFANATNPNVREKTAELMAKMLADKLVGPKVRIILSKFLPGIFMDAMRDSPEASVHMFEGTHENPELIWNDESREKVSETVKKLKNSHYKAQRENPDTRWGLTEDFSVVYSDVQGELTIGGVFLRLFIANPGWVLRKPKEFLTELMEKWTHLITAQNNDNETLETVTTAVVCLFSSQPALLDQVPSLGYIPKIFKAMSSKNNAVPKAAIQVVHQLAGNEICTRSMAQVECLSAMMVGMKSRRDQIALAAEALYKMFDKGEEELVSQAIRTDLVPFLLKLLEGGLETLDKPAATKAQIVKALKSMQRSFQYGEQITNILDKSPVWREYREQKHDLFISDTPIAGYLTDSSKDERIIHRGYSRVCKMALAVLRQKQSPKRSGKTNKAVALANAANITTNELNMRDANGRTVLFYAARYGKIQAVKNLLNAGSNPNIADVDGSTPLHEATERCHYDVMKLLLSNGETQVNAKNRHGQTAAMKAVLYDDLEALKLLHKAGAVLDEQDSTGKTALLISTGEGRERTTEYLIKNGCDIHKRDKLGQSALYLAVASSNVSISSSENIRKLLRAGYCLEGDRHWLDKAGVDIESLRHRNIFQRLISRIRIGTVGSGRRHSESVSDFRRHSEGVADFRSVNGGVSEPHPRFGTRSNSCDL</sequence>
<dbReference type="Gene3D" id="1.25.10.10">
    <property type="entry name" value="Leucine-rich Repeat Variant"/>
    <property type="match status" value="1"/>
</dbReference>
<dbReference type="InParanoid" id="K1RBJ3"/>
<dbReference type="SUPFAM" id="SSF46565">
    <property type="entry name" value="Chaperone J-domain"/>
    <property type="match status" value="1"/>
</dbReference>
<dbReference type="Gene3D" id="1.25.40.20">
    <property type="entry name" value="Ankyrin repeat-containing domain"/>
    <property type="match status" value="1"/>
</dbReference>
<dbReference type="PROSITE" id="PS50076">
    <property type="entry name" value="DNAJ_2"/>
    <property type="match status" value="1"/>
</dbReference>
<gene>
    <name evidence="1" type="ORF">CGI_10021563</name>
</gene>
<dbReference type="GO" id="GO:0007032">
    <property type="term" value="P:endosome organization"/>
    <property type="evidence" value="ECO:0007669"/>
    <property type="project" value="InterPro"/>
</dbReference>
<dbReference type="PROSITE" id="PS50088">
    <property type="entry name" value="ANK_REPEAT"/>
    <property type="match status" value="4"/>
</dbReference>
<name>K1RBJ3_MAGGI</name>
<dbReference type="HOGENOM" id="CLU_001238_1_0_1"/>
<accession>K1RBJ3</accession>
<dbReference type="FunFam" id="1.10.287.110:FF:000007">
    <property type="entry name" value="DnaJ (Hsp40) homolog, subfamily C, member 13"/>
    <property type="match status" value="1"/>
</dbReference>
<dbReference type="Pfam" id="PF12796">
    <property type="entry name" value="Ank_2"/>
    <property type="match status" value="2"/>
</dbReference>
<dbReference type="SMART" id="SM00248">
    <property type="entry name" value="ANK"/>
    <property type="match status" value="5"/>
</dbReference>
<dbReference type="SMART" id="SM00271">
    <property type="entry name" value="DnaJ"/>
    <property type="match status" value="1"/>
</dbReference>
<dbReference type="InterPro" id="IPR036869">
    <property type="entry name" value="J_dom_sf"/>
</dbReference>
<dbReference type="CDD" id="cd06257">
    <property type="entry name" value="DnaJ"/>
    <property type="match status" value="1"/>
</dbReference>
<dbReference type="InterPro" id="IPR035445">
    <property type="entry name" value="GYF-like_dom_sf"/>
</dbReference>
<dbReference type="PROSITE" id="PS50297">
    <property type="entry name" value="ANK_REP_REGION"/>
    <property type="match status" value="2"/>
</dbReference>
<dbReference type="GO" id="GO:2000641">
    <property type="term" value="P:regulation of early endosome to late endosome transport"/>
    <property type="evidence" value="ECO:0007669"/>
    <property type="project" value="InterPro"/>
</dbReference>
<dbReference type="InterPro" id="IPR002110">
    <property type="entry name" value="Ankyrin_rpt"/>
</dbReference>
<dbReference type="InterPro" id="IPR016024">
    <property type="entry name" value="ARM-type_fold"/>
</dbReference>
<dbReference type="FunCoup" id="K1RBJ3">
    <property type="interactions" value="1437"/>
</dbReference>
<dbReference type="InterPro" id="IPR044978">
    <property type="entry name" value="GRV2/DNAJC13"/>
</dbReference>
<proteinExistence type="predicted"/>
<dbReference type="Pfam" id="PF19432">
    <property type="entry name" value="RME-8_N"/>
    <property type="match status" value="2"/>
</dbReference>
<dbReference type="Gene3D" id="1.10.287.110">
    <property type="entry name" value="DnaJ domain"/>
    <property type="match status" value="1"/>
</dbReference>
<dbReference type="InterPro" id="IPR011989">
    <property type="entry name" value="ARM-like"/>
</dbReference>
<dbReference type="Pfam" id="PF14237">
    <property type="entry name" value="GYF_2"/>
    <property type="match status" value="1"/>
</dbReference>
<reference evidence="1" key="1">
    <citation type="journal article" date="2012" name="Nature">
        <title>The oyster genome reveals stress adaptation and complexity of shell formation.</title>
        <authorList>
            <person name="Zhang G."/>
            <person name="Fang X."/>
            <person name="Guo X."/>
            <person name="Li L."/>
            <person name="Luo R."/>
            <person name="Xu F."/>
            <person name="Yang P."/>
            <person name="Zhang L."/>
            <person name="Wang X."/>
            <person name="Qi H."/>
            <person name="Xiong Z."/>
            <person name="Que H."/>
            <person name="Xie Y."/>
            <person name="Holland P.W."/>
            <person name="Paps J."/>
            <person name="Zhu Y."/>
            <person name="Wu F."/>
            <person name="Chen Y."/>
            <person name="Wang J."/>
            <person name="Peng C."/>
            <person name="Meng J."/>
            <person name="Yang L."/>
            <person name="Liu J."/>
            <person name="Wen B."/>
            <person name="Zhang N."/>
            <person name="Huang Z."/>
            <person name="Zhu Q."/>
            <person name="Feng Y."/>
            <person name="Mount A."/>
            <person name="Hedgecock D."/>
            <person name="Xu Z."/>
            <person name="Liu Y."/>
            <person name="Domazet-Loso T."/>
            <person name="Du Y."/>
            <person name="Sun X."/>
            <person name="Zhang S."/>
            <person name="Liu B."/>
            <person name="Cheng P."/>
            <person name="Jiang X."/>
            <person name="Li J."/>
            <person name="Fan D."/>
            <person name="Wang W."/>
            <person name="Fu W."/>
            <person name="Wang T."/>
            <person name="Wang B."/>
            <person name="Zhang J."/>
            <person name="Peng Z."/>
            <person name="Li Y."/>
            <person name="Li N."/>
            <person name="Wang J."/>
            <person name="Chen M."/>
            <person name="He Y."/>
            <person name="Tan F."/>
            <person name="Song X."/>
            <person name="Zheng Q."/>
            <person name="Huang R."/>
            <person name="Yang H."/>
            <person name="Du X."/>
            <person name="Chen L."/>
            <person name="Yang M."/>
            <person name="Gaffney P.M."/>
            <person name="Wang S."/>
            <person name="Luo L."/>
            <person name="She Z."/>
            <person name="Ming Y."/>
            <person name="Huang W."/>
            <person name="Zhang S."/>
            <person name="Huang B."/>
            <person name="Zhang Y."/>
            <person name="Qu T."/>
            <person name="Ni P."/>
            <person name="Miao G."/>
            <person name="Wang J."/>
            <person name="Wang Q."/>
            <person name="Steinberg C.E."/>
            <person name="Wang H."/>
            <person name="Li N."/>
            <person name="Qian L."/>
            <person name="Zhang G."/>
            <person name="Li Y."/>
            <person name="Yang H."/>
            <person name="Liu X."/>
            <person name="Wang J."/>
            <person name="Yin Y."/>
            <person name="Wang J."/>
        </authorList>
    </citation>
    <scope>NUCLEOTIDE SEQUENCE [LARGE SCALE GENOMIC DNA]</scope>
    <source>
        <strain evidence="1">05x7-T-G4-1.051#20</strain>
    </source>
</reference>
<dbReference type="Pfam" id="PF00226">
    <property type="entry name" value="DnaJ"/>
    <property type="match status" value="1"/>
</dbReference>
<evidence type="ECO:0000313" key="1">
    <source>
        <dbReference type="EMBL" id="EKC31461.1"/>
    </source>
</evidence>
<dbReference type="GO" id="GO:0006898">
    <property type="term" value="P:receptor-mediated endocytosis"/>
    <property type="evidence" value="ECO:0007669"/>
    <property type="project" value="TreeGrafter"/>
</dbReference>
<dbReference type="PANTHER" id="PTHR36983">
    <property type="entry name" value="DNAJ HOMOLOG SUBFAMILY C MEMBER 13"/>
    <property type="match status" value="1"/>
</dbReference>
<protein>
    <submittedName>
        <fullName evidence="1">DnaJ-like protein subfamily C member 13</fullName>
    </submittedName>
</protein>
<dbReference type="PANTHER" id="PTHR36983:SF2">
    <property type="entry name" value="DNAJ HOMOLOG SUBFAMILY C MEMBER 13"/>
    <property type="match status" value="1"/>
</dbReference>